<name>A0A3D4VDN7_9BACT</name>
<dbReference type="AlphaFoldDB" id="A0A3D4VDN7"/>
<dbReference type="Gene3D" id="2.40.160.10">
    <property type="entry name" value="Porin"/>
    <property type="match status" value="1"/>
</dbReference>
<protein>
    <submittedName>
        <fullName evidence="1">Porin</fullName>
    </submittedName>
</protein>
<dbReference type="SUPFAM" id="SSF56935">
    <property type="entry name" value="Porins"/>
    <property type="match status" value="1"/>
</dbReference>
<evidence type="ECO:0000313" key="1">
    <source>
        <dbReference type="EMBL" id="HCT59219.1"/>
    </source>
</evidence>
<gene>
    <name evidence="1" type="ORF">DGD08_18615</name>
</gene>
<comment type="caution">
    <text evidence="1">The sequence shown here is derived from an EMBL/GenBank/DDBJ whole genome shotgun (WGS) entry which is preliminary data.</text>
</comment>
<organism evidence="1 2">
    <name type="scientific">Gemmatimonas aurantiaca</name>
    <dbReference type="NCBI Taxonomy" id="173480"/>
    <lineage>
        <taxon>Bacteria</taxon>
        <taxon>Pseudomonadati</taxon>
        <taxon>Gemmatimonadota</taxon>
        <taxon>Gemmatimonadia</taxon>
        <taxon>Gemmatimonadales</taxon>
        <taxon>Gemmatimonadaceae</taxon>
        <taxon>Gemmatimonas</taxon>
    </lineage>
</organism>
<dbReference type="InterPro" id="IPR010870">
    <property type="entry name" value="Porin_O/P"/>
</dbReference>
<dbReference type="Proteomes" id="UP000264071">
    <property type="component" value="Unassembled WGS sequence"/>
</dbReference>
<proteinExistence type="predicted"/>
<sequence length="428" mass="48328">MLRPVPARHFAPVAPLRRSTRVFGGLILLSSLQALSGTSIAAQEAPPVRGAPTQAAAKSPAWYDKLRIRGYGQVRFNRLMENNDQLQCEQCDKSWGEDGGVFIRRARVIVQGYVHPQVFIYLQPDFASSVGSSGNVAQLRDWYVDLGLNKENTFRLRVGQSKVPYSFENMQSSQNRLPLDRADATNSANANERDLGAFVMWAPKHIRERFAHLVNDNLKGSGDYGVFTVGVYNGQTANKAEANDNQHVIARATYPLEWRGQIIEPSVAAYSGEYTLPVDQRTVGVKGHENWTYRDERVVTSLSIAPQPFGLLAEYNVGRGPEYNPARDSIETQSLRGGFVTATYRVKKGGHTFFPFARWQVYDGGKKHERDARSYNVNDVEFGMEWQPHGNFEMVAEWYRGDRRFEDSSLPFNRQAGHLLRLQAQFNF</sequence>
<evidence type="ECO:0000313" key="2">
    <source>
        <dbReference type="Proteomes" id="UP000264071"/>
    </source>
</evidence>
<dbReference type="OMA" id="WNWGRGP"/>
<dbReference type="InterPro" id="IPR023614">
    <property type="entry name" value="Porin_dom_sf"/>
</dbReference>
<dbReference type="Pfam" id="PF07396">
    <property type="entry name" value="Porin_O_P"/>
    <property type="match status" value="1"/>
</dbReference>
<reference evidence="1 2" key="1">
    <citation type="journal article" date="2018" name="Nat. Biotechnol.">
        <title>A standardized bacterial taxonomy based on genome phylogeny substantially revises the tree of life.</title>
        <authorList>
            <person name="Parks D.H."/>
            <person name="Chuvochina M."/>
            <person name="Waite D.W."/>
            <person name="Rinke C."/>
            <person name="Skarshewski A."/>
            <person name="Chaumeil P.A."/>
            <person name="Hugenholtz P."/>
        </authorList>
    </citation>
    <scope>NUCLEOTIDE SEQUENCE [LARGE SCALE GENOMIC DNA]</scope>
    <source>
        <strain evidence="1">UBA8844</strain>
    </source>
</reference>
<dbReference type="EMBL" id="DPIY01000012">
    <property type="protein sequence ID" value="HCT59219.1"/>
    <property type="molecule type" value="Genomic_DNA"/>
</dbReference>
<accession>A0A3D4VDN7</accession>